<evidence type="ECO:0000313" key="3">
    <source>
        <dbReference type="EMBL" id="MDR7086017.1"/>
    </source>
</evidence>
<name>A0ABU1ULH5_9ACTN</name>
<dbReference type="EMBL" id="JAVDWH010000001">
    <property type="protein sequence ID" value="MDR7086017.1"/>
    <property type="molecule type" value="Genomic_DNA"/>
</dbReference>
<gene>
    <name evidence="3" type="ORF">J2X11_000856</name>
</gene>
<keyword evidence="4" id="KW-1185">Reference proteome</keyword>
<evidence type="ECO:0000256" key="2">
    <source>
        <dbReference type="SAM" id="Phobius"/>
    </source>
</evidence>
<dbReference type="Proteomes" id="UP001257739">
    <property type="component" value="Unassembled WGS sequence"/>
</dbReference>
<dbReference type="SUPFAM" id="SSF101898">
    <property type="entry name" value="NHL repeat"/>
    <property type="match status" value="1"/>
</dbReference>
<comment type="caution">
    <text evidence="3">The sequence shown here is derived from an EMBL/GenBank/DDBJ whole genome shotgun (WGS) entry which is preliminary data.</text>
</comment>
<dbReference type="RefSeq" id="WP_309967134.1">
    <property type="nucleotide sequence ID" value="NZ_JAVDWH010000001.1"/>
</dbReference>
<evidence type="ECO:0000313" key="4">
    <source>
        <dbReference type="Proteomes" id="UP001257739"/>
    </source>
</evidence>
<feature type="region of interest" description="Disordered" evidence="1">
    <location>
        <begin position="272"/>
        <end position="299"/>
    </location>
</feature>
<organism evidence="3 4">
    <name type="scientific">Aeromicrobium panaciterrae</name>
    <dbReference type="NCBI Taxonomy" id="363861"/>
    <lineage>
        <taxon>Bacteria</taxon>
        <taxon>Bacillati</taxon>
        <taxon>Actinomycetota</taxon>
        <taxon>Actinomycetes</taxon>
        <taxon>Propionibacteriales</taxon>
        <taxon>Nocardioidaceae</taxon>
        <taxon>Aeromicrobium</taxon>
    </lineage>
</organism>
<keyword evidence="2" id="KW-1133">Transmembrane helix</keyword>
<evidence type="ECO:0008006" key="5">
    <source>
        <dbReference type="Google" id="ProtNLM"/>
    </source>
</evidence>
<protein>
    <recommendedName>
        <fullName evidence="5">Esterase-like activity of phytase family protein</fullName>
    </recommendedName>
</protein>
<sequence>MNPRYRRLLIPGLLVLLLVVVIVSSLARRADGAEAEPQVVSRMNDPRITESSGLAVSRSYDGIVYTINDSGNDPLIFAIELKTGRTVGVTRVEGGTLSDTEALAIDSEGTLWVADTGDNLERRKDAALYALPEQGPGNHTVVASRYPISYDADSHNVEALLVHPVTGAKLLVSKALLSGTIYKLPTTLSTDRTNLAVAQKGTGPSAVTDATYTSDGKYAVMRTYASMYLFDAAKGTLLNGVRTPDQKQGETIAAEARSLLVGSEGSDSELIRVPIPSATPEPTPTPTDASKPTPEQGDDLPVEPMLFVFGAVGAAVILGVGVAIRAKRSRRVVSD</sequence>
<reference evidence="3 4" key="1">
    <citation type="submission" date="2023-07" db="EMBL/GenBank/DDBJ databases">
        <title>Sorghum-associated microbial communities from plants grown in Nebraska, USA.</title>
        <authorList>
            <person name="Schachtman D."/>
        </authorList>
    </citation>
    <scope>NUCLEOTIDE SEQUENCE [LARGE SCALE GENOMIC DNA]</scope>
    <source>
        <strain evidence="3 4">BE248</strain>
    </source>
</reference>
<evidence type="ECO:0000256" key="1">
    <source>
        <dbReference type="SAM" id="MobiDB-lite"/>
    </source>
</evidence>
<accession>A0ABU1ULH5</accession>
<proteinExistence type="predicted"/>
<feature type="transmembrane region" description="Helical" evidence="2">
    <location>
        <begin position="305"/>
        <end position="324"/>
    </location>
</feature>
<keyword evidence="2" id="KW-0472">Membrane</keyword>
<dbReference type="InterPro" id="IPR011042">
    <property type="entry name" value="6-blade_b-propeller_TolB-like"/>
</dbReference>
<dbReference type="Gene3D" id="2.120.10.30">
    <property type="entry name" value="TolB, C-terminal domain"/>
    <property type="match status" value="1"/>
</dbReference>
<keyword evidence="2" id="KW-0812">Transmembrane</keyword>